<comment type="subcellular location">
    <subcellularLocation>
        <location evidence="1">Membrane</location>
        <topology evidence="1">Multi-pass membrane protein</topology>
    </subcellularLocation>
</comment>
<feature type="transmembrane region" description="Helical" evidence="6">
    <location>
        <begin position="130"/>
        <end position="150"/>
    </location>
</feature>
<protein>
    <submittedName>
        <fullName evidence="7">Uncharacterized protein</fullName>
    </submittedName>
</protein>
<evidence type="ECO:0000256" key="4">
    <source>
        <dbReference type="ARBA" id="ARBA00022989"/>
    </source>
</evidence>
<evidence type="ECO:0000256" key="5">
    <source>
        <dbReference type="ARBA" id="ARBA00023136"/>
    </source>
</evidence>
<feature type="transmembrane region" description="Helical" evidence="6">
    <location>
        <begin position="182"/>
        <end position="201"/>
    </location>
</feature>
<name>A0AA36D9W3_9BILA</name>
<feature type="non-terminal residue" evidence="7">
    <location>
        <position position="225"/>
    </location>
</feature>
<sequence length="225" mass="24987">MAQTCERLGAFVALLAFCFSGSLSLVAIFTSHWFDATVLTRNGTQMAGGHINAGLFWGKRTLESSGGLLTEDFSVVTDVRNGISFMARPIWALCIFFAALGMLWVAVGCAVAFSATITRRPESIAGPIGIYLWSLLALVSFGSCLLIYYVQFIASMTENVLTDSYLKTGISTKDQTRLGTSFYLMLASLAMLYFPPTFVFFTHQQQQKTNRIRQYKFCDPNIMMY</sequence>
<dbReference type="GO" id="GO:0007605">
    <property type="term" value="P:sensory perception of sound"/>
    <property type="evidence" value="ECO:0007669"/>
    <property type="project" value="UniProtKB-ARBA"/>
</dbReference>
<evidence type="ECO:0000256" key="1">
    <source>
        <dbReference type="ARBA" id="ARBA00004141"/>
    </source>
</evidence>
<dbReference type="PANTHER" id="PTHR31548:SF1">
    <property type="entry name" value="LD47387P"/>
    <property type="match status" value="1"/>
</dbReference>
<comment type="similarity">
    <text evidence="2">Belongs to the clarin family.</text>
</comment>
<comment type="caution">
    <text evidence="7">The sequence shown here is derived from an EMBL/GenBank/DDBJ whole genome shotgun (WGS) entry which is preliminary data.</text>
</comment>
<evidence type="ECO:0000313" key="7">
    <source>
        <dbReference type="EMBL" id="CAJ0583407.1"/>
    </source>
</evidence>
<dbReference type="PANTHER" id="PTHR31548">
    <property type="entry name" value="CLARIN"/>
    <property type="match status" value="1"/>
</dbReference>
<keyword evidence="5 6" id="KW-0472">Membrane</keyword>
<keyword evidence="3 6" id="KW-0812">Transmembrane</keyword>
<dbReference type="Proteomes" id="UP001177023">
    <property type="component" value="Unassembled WGS sequence"/>
</dbReference>
<evidence type="ECO:0000256" key="6">
    <source>
        <dbReference type="SAM" id="Phobius"/>
    </source>
</evidence>
<feature type="transmembrane region" description="Helical" evidence="6">
    <location>
        <begin position="90"/>
        <end position="118"/>
    </location>
</feature>
<dbReference type="InterPro" id="IPR026748">
    <property type="entry name" value="Clarin"/>
</dbReference>
<gene>
    <name evidence="7" type="ORF">MSPICULIGERA_LOCUS21488</name>
</gene>
<accession>A0AA36D9W3</accession>
<proteinExistence type="inferred from homology"/>
<evidence type="ECO:0000256" key="2">
    <source>
        <dbReference type="ARBA" id="ARBA00005787"/>
    </source>
</evidence>
<evidence type="ECO:0000256" key="3">
    <source>
        <dbReference type="ARBA" id="ARBA00022692"/>
    </source>
</evidence>
<evidence type="ECO:0000313" key="8">
    <source>
        <dbReference type="Proteomes" id="UP001177023"/>
    </source>
</evidence>
<keyword evidence="4 6" id="KW-1133">Transmembrane helix</keyword>
<keyword evidence="8" id="KW-1185">Reference proteome</keyword>
<reference evidence="7" key="1">
    <citation type="submission" date="2023-06" db="EMBL/GenBank/DDBJ databases">
        <authorList>
            <person name="Delattre M."/>
        </authorList>
    </citation>
    <scope>NUCLEOTIDE SEQUENCE</scope>
    <source>
        <strain evidence="7">AF72</strain>
    </source>
</reference>
<dbReference type="AlphaFoldDB" id="A0AA36D9W3"/>
<dbReference type="GO" id="GO:0016020">
    <property type="term" value="C:membrane"/>
    <property type="evidence" value="ECO:0007669"/>
    <property type="project" value="UniProtKB-SubCell"/>
</dbReference>
<dbReference type="EMBL" id="CATQJA010002665">
    <property type="protein sequence ID" value="CAJ0583407.1"/>
    <property type="molecule type" value="Genomic_DNA"/>
</dbReference>
<organism evidence="7 8">
    <name type="scientific">Mesorhabditis spiculigera</name>
    <dbReference type="NCBI Taxonomy" id="96644"/>
    <lineage>
        <taxon>Eukaryota</taxon>
        <taxon>Metazoa</taxon>
        <taxon>Ecdysozoa</taxon>
        <taxon>Nematoda</taxon>
        <taxon>Chromadorea</taxon>
        <taxon>Rhabditida</taxon>
        <taxon>Rhabditina</taxon>
        <taxon>Rhabditomorpha</taxon>
        <taxon>Rhabditoidea</taxon>
        <taxon>Rhabditidae</taxon>
        <taxon>Mesorhabditinae</taxon>
        <taxon>Mesorhabditis</taxon>
    </lineage>
</organism>